<dbReference type="RefSeq" id="WP_215624750.1">
    <property type="nucleotide sequence ID" value="NZ_CP067089.2"/>
</dbReference>
<name>A0A7T8B904_9SPIR</name>
<dbReference type="EMBL" id="CP067089">
    <property type="protein sequence ID" value="QQO07445.1"/>
    <property type="molecule type" value="Genomic_DNA"/>
</dbReference>
<proteinExistence type="predicted"/>
<dbReference type="KEGG" id="bhc:JFL75_10780"/>
<evidence type="ECO:0000256" key="1">
    <source>
        <dbReference type="SAM" id="SignalP"/>
    </source>
</evidence>
<dbReference type="AlphaFoldDB" id="A0A7T8B904"/>
<organism evidence="2 3">
    <name type="scientific">Breznakiella homolactica</name>
    <dbReference type="NCBI Taxonomy" id="2798577"/>
    <lineage>
        <taxon>Bacteria</taxon>
        <taxon>Pseudomonadati</taxon>
        <taxon>Spirochaetota</taxon>
        <taxon>Spirochaetia</taxon>
        <taxon>Spirochaetales</taxon>
        <taxon>Breznakiellaceae</taxon>
        <taxon>Breznakiella</taxon>
    </lineage>
</organism>
<feature type="signal peptide" evidence="1">
    <location>
        <begin position="1"/>
        <end position="19"/>
    </location>
</feature>
<sequence length="60" mass="6326">MGKTMLAVLLAVWSIPLSAYNHGGTETLLVGFPFLSEANINSLGDGGGPYNFRSWINGAV</sequence>
<accession>A0A7T8B904</accession>
<protein>
    <submittedName>
        <fullName evidence="2">Uncharacterized protein</fullName>
    </submittedName>
</protein>
<evidence type="ECO:0000313" key="3">
    <source>
        <dbReference type="Proteomes" id="UP000595917"/>
    </source>
</evidence>
<feature type="chain" id="PRO_5030908934" evidence="1">
    <location>
        <begin position="20"/>
        <end position="60"/>
    </location>
</feature>
<keyword evidence="3" id="KW-1185">Reference proteome</keyword>
<evidence type="ECO:0000313" key="2">
    <source>
        <dbReference type="EMBL" id="QQO07445.1"/>
    </source>
</evidence>
<keyword evidence="1" id="KW-0732">Signal</keyword>
<gene>
    <name evidence="2" type="ORF">JFL75_10780</name>
</gene>
<dbReference type="Proteomes" id="UP000595917">
    <property type="component" value="Chromosome"/>
</dbReference>
<reference evidence="2" key="1">
    <citation type="submission" date="2021-01" db="EMBL/GenBank/DDBJ databases">
        <title>Description of Breznakiella homolactica.</title>
        <authorList>
            <person name="Song Y."/>
            <person name="Brune A."/>
        </authorList>
    </citation>
    <scope>NUCLEOTIDE SEQUENCE</scope>
    <source>
        <strain evidence="2">RmG30</strain>
    </source>
</reference>